<feature type="compositionally biased region" description="Polar residues" evidence="3">
    <location>
        <begin position="232"/>
        <end position="244"/>
    </location>
</feature>
<feature type="compositionally biased region" description="Low complexity" evidence="3">
    <location>
        <begin position="34"/>
        <end position="43"/>
    </location>
</feature>
<evidence type="ECO:0008006" key="6">
    <source>
        <dbReference type="Google" id="ProtNLM"/>
    </source>
</evidence>
<accession>A0AAD9FPK1</accession>
<feature type="compositionally biased region" description="Polar residues" evidence="3">
    <location>
        <begin position="62"/>
        <end position="77"/>
    </location>
</feature>
<dbReference type="GO" id="GO:0005737">
    <property type="term" value="C:cytoplasm"/>
    <property type="evidence" value="ECO:0007669"/>
    <property type="project" value="TreeGrafter"/>
</dbReference>
<dbReference type="Gene3D" id="2.130.10.10">
    <property type="entry name" value="YVTN repeat-like/Quinoprotein amine dehydrogenase"/>
    <property type="match status" value="2"/>
</dbReference>
<dbReference type="PANTHER" id="PTHR44099:SF4">
    <property type="entry name" value="RABCONNECTIN-3B, ISOFORM A"/>
    <property type="match status" value="1"/>
</dbReference>
<feature type="region of interest" description="Disordered" evidence="3">
    <location>
        <begin position="303"/>
        <end position="323"/>
    </location>
</feature>
<keyword evidence="2" id="KW-0175">Coiled coil</keyword>
<reference evidence="4" key="1">
    <citation type="submission" date="2023-02" db="EMBL/GenBank/DDBJ databases">
        <title>Identification and recombinant expression of a fungal hydrolase from Papiliotrema laurentii that hydrolyzes apple cutin and clears colloidal polyester polyurethane.</title>
        <authorList>
            <consortium name="DOE Joint Genome Institute"/>
            <person name="Roman V.A."/>
            <person name="Bojanowski C."/>
            <person name="Crable B.R."/>
            <person name="Wagner D.N."/>
            <person name="Hung C.S."/>
            <person name="Nadeau L.J."/>
            <person name="Schratz L."/>
            <person name="Haridas S."/>
            <person name="Pangilinan J."/>
            <person name="Lipzen A."/>
            <person name="Na H."/>
            <person name="Yan M."/>
            <person name="Ng V."/>
            <person name="Grigoriev I.V."/>
            <person name="Spatafora J.W."/>
            <person name="Barlow D."/>
            <person name="Biffinger J."/>
            <person name="Kelley-Loughnane N."/>
            <person name="Varaljay V.A."/>
            <person name="Crookes-Goodson W.J."/>
        </authorList>
    </citation>
    <scope>NUCLEOTIDE SEQUENCE</scope>
    <source>
        <strain evidence="4">5307AH</strain>
    </source>
</reference>
<keyword evidence="5" id="KW-1185">Reference proteome</keyword>
<sequence length="1435" mass="155763">MINPSLRIPAVINPAPSSRSSVPSPPTHLASWMSSSSSTSSSSRHVAFSDRYNSIWIHSTPVNDAQSPSETVPQPNSAIPIINAPTEYPSASSSSSPHRPSASRTHSSKVRKRADSIASSVITTGSFVNASRGTFSPPPSTRVPQAVLTNTTVSASPHDHKLSHREEDEESGSPQGTTEKEKLDLLDQLRQQRDRNESNEGIGLGIGFSRKIQVHSKDDIEGSGLTSPPPGQQGSRSTASLESNRTIGGIRAWFKSDEEKAMERDKEMKERLEEVEVQREMEREVEEDKRDKEDIKALERCLTSTPQPESGQTSAVEDVQTDAQPGGSLKRIVLDQPSRGSIVCVRVLERVHVLAVLRDIGILDLISLDSLEVAQSVPLEQPEPRSDEAGQTKSSRRLPPFWSWRGVHLAQAEDQAMIVAEGVPWPCAMPSPNGEVTRVVMLASSKTDVWEISTGLELPGTGHIAISRNAGTNHLLHFLPHSLTSYALTLPSSSTVPQRASSPNNRAVSSAVPSPNLVRPRVSGEHERSIRRNRSMGSLEDEAHLHDKETGFAKFLAHRRPATKEEIISHKAAIGEGKEVERDGYVDWSTVRLDDSGNGLGIRENAVDIYTFNGNRLQVKGSIAIDEEALDAFLLNGAASVVVLLSTGLRIYGRAATTGFAKESDISTNLPGVMQLVQGEDKSLVFSDDKAIFTVDTAHPDVQVPVLRIKEPVSTVVPKTLVPYDPSAFFCADGSGHVRKQSLSHILHMDNQEDDGISADRLQSPVTLLKVVRRSAGDVLVAGDEDGVVRIWTVEPFELQGSWTVFADPVERVALVSSKSPLNDVLLCTSREGTIALISLREMDLLYIIPASRAPVRRVFFDNKDILLAYANGKARVWNHQTCEFRRSTGLDAAEDMLSDGAWEEVQFDASAPYDQPISAVTAAADPQSDLSRLLALDIRAIGRWVQGLRASSSPLSSLRAILSVLMTFGLDTEIDNLCSNGLSVGKPAMPVSIGQMSETSLSFESENGGDDGYAGNAFTGTRLLAIIALLRPFLDSPDLEEAAAKVIAFYAGQVSKQTSLDFFAMFFVDSSGDVQQAARILFKAKLTRMTEEEVEAVVVAHQDNLPANLTGSAQYSTEAKAALTIIGGIALDRFQSINPAALKATADSLSIYLSNPSSPYLALSIELTNKSFSTYQTYLDPMDLLRLLFHLSTHTPPSPSIAAQARLAVLDIAASYPGLFMSTLSMDILDAQTLDRRTSIMKLCVFMARKKPGLIQHGLPRIAESVVKSLDPNVGKMREEVQEAATVILNELVLAFSTIDFHSGTQRLAVGTHEGAVIMYDLKTASRLYVLEPHHAPVSSVNFSPDGRRLITVSLDEGDVTVWKVGSSLSGFFAVGGPPRQGGAKGEPFKRIEFIRVDQGPLDETSALSDVRVDWPGGRQARVQIKETALTFET</sequence>
<comment type="caution">
    <text evidence="4">The sequence shown here is derived from an EMBL/GenBank/DDBJ whole genome shotgun (WGS) entry which is preliminary data.</text>
</comment>
<dbReference type="Proteomes" id="UP001182556">
    <property type="component" value="Unassembled WGS sequence"/>
</dbReference>
<feature type="compositionally biased region" description="Polar residues" evidence="3">
    <location>
        <begin position="303"/>
        <end position="315"/>
    </location>
</feature>
<organism evidence="4 5">
    <name type="scientific">Papiliotrema laurentii</name>
    <name type="common">Cryptococcus laurentii</name>
    <dbReference type="NCBI Taxonomy" id="5418"/>
    <lineage>
        <taxon>Eukaryota</taxon>
        <taxon>Fungi</taxon>
        <taxon>Dikarya</taxon>
        <taxon>Basidiomycota</taxon>
        <taxon>Agaricomycotina</taxon>
        <taxon>Tremellomycetes</taxon>
        <taxon>Tremellales</taxon>
        <taxon>Rhynchogastremaceae</taxon>
        <taxon>Papiliotrema</taxon>
    </lineage>
</organism>
<dbReference type="SUPFAM" id="SSF50978">
    <property type="entry name" value="WD40 repeat-like"/>
    <property type="match status" value="1"/>
</dbReference>
<evidence type="ECO:0000313" key="4">
    <source>
        <dbReference type="EMBL" id="KAK1923801.1"/>
    </source>
</evidence>
<feature type="region of interest" description="Disordered" evidence="3">
    <location>
        <begin position="219"/>
        <end position="244"/>
    </location>
</feature>
<feature type="compositionally biased region" description="Polar residues" evidence="3">
    <location>
        <begin position="493"/>
        <end position="513"/>
    </location>
</feature>
<dbReference type="SMART" id="SM00320">
    <property type="entry name" value="WD40"/>
    <property type="match status" value="4"/>
</dbReference>
<gene>
    <name evidence="4" type="ORF">DB88DRAFT_492495</name>
</gene>
<feature type="coiled-coil region" evidence="2">
    <location>
        <begin position="255"/>
        <end position="298"/>
    </location>
</feature>
<dbReference type="Pfam" id="PF00400">
    <property type="entry name" value="WD40"/>
    <property type="match status" value="1"/>
</dbReference>
<proteinExistence type="predicted"/>
<evidence type="ECO:0000256" key="2">
    <source>
        <dbReference type="SAM" id="Coils"/>
    </source>
</evidence>
<feature type="region of interest" description="Disordered" evidence="3">
    <location>
        <begin position="62"/>
        <end position="115"/>
    </location>
</feature>
<name>A0AAD9FPK1_PAPLA</name>
<dbReference type="PANTHER" id="PTHR44099">
    <property type="entry name" value="RABCONNECTIN-3B, ISOFORM A"/>
    <property type="match status" value="1"/>
</dbReference>
<keyword evidence="1" id="KW-0853">WD repeat</keyword>
<evidence type="ECO:0000313" key="5">
    <source>
        <dbReference type="Proteomes" id="UP001182556"/>
    </source>
</evidence>
<dbReference type="InterPro" id="IPR036322">
    <property type="entry name" value="WD40_repeat_dom_sf"/>
</dbReference>
<dbReference type="InterPro" id="IPR049916">
    <property type="entry name" value="WDR72-like"/>
</dbReference>
<feature type="region of interest" description="Disordered" evidence="3">
    <location>
        <begin position="378"/>
        <end position="397"/>
    </location>
</feature>
<evidence type="ECO:0000256" key="3">
    <source>
        <dbReference type="SAM" id="MobiDB-lite"/>
    </source>
</evidence>
<feature type="region of interest" description="Disordered" evidence="3">
    <location>
        <begin position="1"/>
        <end position="43"/>
    </location>
</feature>
<dbReference type="EMBL" id="JAODAN010000006">
    <property type="protein sequence ID" value="KAK1923801.1"/>
    <property type="molecule type" value="Genomic_DNA"/>
</dbReference>
<feature type="region of interest" description="Disordered" evidence="3">
    <location>
        <begin position="493"/>
        <end position="531"/>
    </location>
</feature>
<dbReference type="InterPro" id="IPR015943">
    <property type="entry name" value="WD40/YVTN_repeat-like_dom_sf"/>
</dbReference>
<feature type="region of interest" description="Disordered" evidence="3">
    <location>
        <begin position="152"/>
        <end position="182"/>
    </location>
</feature>
<dbReference type="PROSITE" id="PS50082">
    <property type="entry name" value="WD_REPEATS_2"/>
    <property type="match status" value="1"/>
</dbReference>
<feature type="repeat" description="WD" evidence="1">
    <location>
        <begin position="1332"/>
        <end position="1366"/>
    </location>
</feature>
<feature type="compositionally biased region" description="Low complexity" evidence="3">
    <location>
        <begin position="90"/>
        <end position="105"/>
    </location>
</feature>
<dbReference type="InterPro" id="IPR001680">
    <property type="entry name" value="WD40_rpt"/>
</dbReference>
<protein>
    <recommendedName>
        <fullName evidence="6">WD40 repeat-like protein</fullName>
    </recommendedName>
</protein>
<evidence type="ECO:0000256" key="1">
    <source>
        <dbReference type="PROSITE-ProRule" id="PRU00221"/>
    </source>
</evidence>
<feature type="compositionally biased region" description="Basic and acidic residues" evidence="3">
    <location>
        <begin position="157"/>
        <end position="166"/>
    </location>
</feature>